<dbReference type="STRING" id="1134406.ADN00_17885"/>
<dbReference type="SUPFAM" id="SSF53187">
    <property type="entry name" value="Zn-dependent exopeptidases"/>
    <property type="match status" value="1"/>
</dbReference>
<protein>
    <recommendedName>
        <fullName evidence="3">Peptidase M20 dimerisation domain-containing protein</fullName>
    </recommendedName>
</protein>
<proteinExistence type="predicted"/>
<dbReference type="Proteomes" id="UP000050417">
    <property type="component" value="Unassembled WGS sequence"/>
</dbReference>
<gene>
    <name evidence="4" type="ORF">ADN00_17885</name>
</gene>
<reference evidence="4 5" key="1">
    <citation type="submission" date="2015-07" db="EMBL/GenBank/DDBJ databases">
        <title>Genome sequence of Ornatilinea apprima DSM 23815.</title>
        <authorList>
            <person name="Hemp J."/>
            <person name="Ward L.M."/>
            <person name="Pace L.A."/>
            <person name="Fischer W.W."/>
        </authorList>
    </citation>
    <scope>NUCLEOTIDE SEQUENCE [LARGE SCALE GENOMIC DNA]</scope>
    <source>
        <strain evidence="4 5">P3M-1</strain>
    </source>
</reference>
<dbReference type="Pfam" id="PF01546">
    <property type="entry name" value="Peptidase_M20"/>
    <property type="match status" value="1"/>
</dbReference>
<dbReference type="AlphaFoldDB" id="A0A0P6XIG1"/>
<evidence type="ECO:0000313" key="5">
    <source>
        <dbReference type="Proteomes" id="UP000050417"/>
    </source>
</evidence>
<keyword evidence="5" id="KW-1185">Reference proteome</keyword>
<organism evidence="4 5">
    <name type="scientific">Ornatilinea apprima</name>
    <dbReference type="NCBI Taxonomy" id="1134406"/>
    <lineage>
        <taxon>Bacteria</taxon>
        <taxon>Bacillati</taxon>
        <taxon>Chloroflexota</taxon>
        <taxon>Anaerolineae</taxon>
        <taxon>Anaerolineales</taxon>
        <taxon>Anaerolineaceae</taxon>
        <taxon>Ornatilinea</taxon>
    </lineage>
</organism>
<keyword evidence="1" id="KW-0479">Metal-binding</keyword>
<dbReference type="InterPro" id="IPR036264">
    <property type="entry name" value="Bact_exopeptidase_dim_dom"/>
</dbReference>
<dbReference type="GO" id="GO:0046872">
    <property type="term" value="F:metal ion binding"/>
    <property type="evidence" value="ECO:0007669"/>
    <property type="project" value="UniProtKB-KW"/>
</dbReference>
<dbReference type="PANTHER" id="PTHR43808">
    <property type="entry name" value="ACETYLORNITHINE DEACETYLASE"/>
    <property type="match status" value="1"/>
</dbReference>
<dbReference type="GO" id="GO:0016787">
    <property type="term" value="F:hydrolase activity"/>
    <property type="evidence" value="ECO:0007669"/>
    <property type="project" value="UniProtKB-KW"/>
</dbReference>
<comment type="caution">
    <text evidence="4">The sequence shown here is derived from an EMBL/GenBank/DDBJ whole genome shotgun (WGS) entry which is preliminary data.</text>
</comment>
<dbReference type="InterPro" id="IPR002933">
    <property type="entry name" value="Peptidase_M20"/>
</dbReference>
<name>A0A0P6XIG1_9CHLR</name>
<accession>A0A0P6XIG1</accession>
<dbReference type="SUPFAM" id="SSF55031">
    <property type="entry name" value="Bacterial exopeptidase dimerisation domain"/>
    <property type="match status" value="1"/>
</dbReference>
<evidence type="ECO:0000259" key="3">
    <source>
        <dbReference type="Pfam" id="PF07687"/>
    </source>
</evidence>
<dbReference type="EMBL" id="LGCL01000043">
    <property type="protein sequence ID" value="KPL70904.1"/>
    <property type="molecule type" value="Genomic_DNA"/>
</dbReference>
<dbReference type="Pfam" id="PF07687">
    <property type="entry name" value="M20_dimer"/>
    <property type="match status" value="1"/>
</dbReference>
<feature type="domain" description="Peptidase M20 dimerisation" evidence="3">
    <location>
        <begin position="171"/>
        <end position="274"/>
    </location>
</feature>
<keyword evidence="2" id="KW-0378">Hydrolase</keyword>
<evidence type="ECO:0000256" key="1">
    <source>
        <dbReference type="ARBA" id="ARBA00022723"/>
    </source>
</evidence>
<evidence type="ECO:0000313" key="4">
    <source>
        <dbReference type="EMBL" id="KPL70904.1"/>
    </source>
</evidence>
<evidence type="ECO:0000256" key="2">
    <source>
        <dbReference type="ARBA" id="ARBA00022801"/>
    </source>
</evidence>
<dbReference type="Gene3D" id="3.40.630.10">
    <property type="entry name" value="Zn peptidases"/>
    <property type="match status" value="2"/>
</dbReference>
<sequence>MGLSVEPQNEAVDLLRRLVQAPGLSGQEAAAAAVVEAQMLRLGFDRVWRDEVGNVIGERRGDLPGPRLVFEAHMDVVEMGRREDWSVDPFGAALRDGKVYGRGAADTKGSLAALITALGSLERAQIRGSLFAVGSVGEETLEGAGLRHALEALQPQGVVVGEPTGCRLAMGQKGRARIVFWARGRAAHSSTPQLGENALIKAAEIVRRVESLPLPEDAWLGRGVMAPLFIQSEPLPPLSSTLPHACQVVYDRRLVLGETEESVLGEYRRALADVPGWELAVEEVSFETYTGRVLRAPDFHPGWHMPPDSAWVRGAVSALEGAGIDPRPHAVPYCTNASTAAGEMGLPALIFGPGDIEQAHVPDEYLAVEDLLRGVEGYRALALGLPLALASQGA</sequence>
<dbReference type="InterPro" id="IPR011650">
    <property type="entry name" value="Peptidase_M20_dimer"/>
</dbReference>
<dbReference type="InterPro" id="IPR050072">
    <property type="entry name" value="Peptidase_M20A"/>
</dbReference>